<comment type="function">
    <text evidence="10">Pyrophosphatase that catalyzes the hydrolysis of nucleoside triphosphates to their monophosphate derivatives, with a high preference for the non-canonical purine nucleotides XTP (xanthosine triphosphate), dITP (deoxyinosine triphosphate) and ITP. Seems to function as a house-cleaning enzyme that removes non-canonical purine nucleotides from the nucleotide pool, thus preventing their incorporation into DNA/RNA and avoiding chromosomal lesions.</text>
</comment>
<evidence type="ECO:0000313" key="12">
    <source>
        <dbReference type="EMBL" id="HIV03903.1"/>
    </source>
</evidence>
<evidence type="ECO:0000256" key="10">
    <source>
        <dbReference type="HAMAP-Rule" id="MF_01405"/>
    </source>
</evidence>
<dbReference type="GO" id="GO:0009146">
    <property type="term" value="P:purine nucleoside triphosphate catabolic process"/>
    <property type="evidence" value="ECO:0007669"/>
    <property type="project" value="UniProtKB-UniRule"/>
</dbReference>
<comment type="subunit">
    <text evidence="2 10">Homodimer.</text>
</comment>
<dbReference type="GO" id="GO:0036220">
    <property type="term" value="F:ITP diphosphatase activity"/>
    <property type="evidence" value="ECO:0007669"/>
    <property type="project" value="UniProtKB-UniRule"/>
</dbReference>
<dbReference type="CDD" id="cd00515">
    <property type="entry name" value="HAM1"/>
    <property type="match status" value="1"/>
</dbReference>
<comment type="similarity">
    <text evidence="1 10 11">Belongs to the HAM1 NTPase family.</text>
</comment>
<accession>A0A9D1NK30</accession>
<dbReference type="PANTHER" id="PTHR11067">
    <property type="entry name" value="INOSINE TRIPHOSPHATE PYROPHOSPHATASE/HAM1 PROTEIN"/>
    <property type="match status" value="1"/>
</dbReference>
<feature type="binding site" evidence="10">
    <location>
        <position position="183"/>
    </location>
    <ligand>
        <name>substrate</name>
    </ligand>
</feature>
<dbReference type="SUPFAM" id="SSF52972">
    <property type="entry name" value="ITPase-like"/>
    <property type="match status" value="1"/>
</dbReference>
<dbReference type="GO" id="GO:0035870">
    <property type="term" value="F:dITP diphosphatase activity"/>
    <property type="evidence" value="ECO:0007669"/>
    <property type="project" value="UniProtKB-UniRule"/>
</dbReference>
<evidence type="ECO:0000256" key="6">
    <source>
        <dbReference type="ARBA" id="ARBA00022842"/>
    </source>
</evidence>
<sequence>MKTVVIATGNAHKAEEFNRLAEAFSLSEVRFVSAKDALPDGMPRVVEDAGTFVGNARLKARALRERVPAEFFVLADDSGLCVDALGGAPGVETAYYAGPSATAAENRAKLLAALEGVPAEKRGAHFVCLLLLIAPDGSERVFEGKCEGVITRAEAGTGGFGYDPVFAPHGFSATFAELGAEEKDRLSHRGNAFARLAAFFGTGADAA</sequence>
<dbReference type="EC" id="3.6.1.66" evidence="10"/>
<evidence type="ECO:0000256" key="8">
    <source>
        <dbReference type="ARBA" id="ARBA00051875"/>
    </source>
</evidence>
<reference evidence="12" key="2">
    <citation type="journal article" date="2021" name="PeerJ">
        <title>Extensive microbial diversity within the chicken gut microbiome revealed by metagenomics and culture.</title>
        <authorList>
            <person name="Gilroy R."/>
            <person name="Ravi A."/>
            <person name="Getino M."/>
            <person name="Pursley I."/>
            <person name="Horton D.L."/>
            <person name="Alikhan N.F."/>
            <person name="Baker D."/>
            <person name="Gharbi K."/>
            <person name="Hall N."/>
            <person name="Watson M."/>
            <person name="Adriaenssens E.M."/>
            <person name="Foster-Nyarko E."/>
            <person name="Jarju S."/>
            <person name="Secka A."/>
            <person name="Antonio M."/>
            <person name="Oren A."/>
            <person name="Chaudhuri R.R."/>
            <person name="La Ragione R."/>
            <person name="Hildebrand F."/>
            <person name="Pallen M.J."/>
        </authorList>
    </citation>
    <scope>NUCLEOTIDE SEQUENCE</scope>
    <source>
        <strain evidence="12">10669</strain>
    </source>
</reference>
<dbReference type="AlphaFoldDB" id="A0A9D1NK30"/>
<proteinExistence type="inferred from homology"/>
<evidence type="ECO:0000256" key="9">
    <source>
        <dbReference type="ARBA" id="ARBA00052017"/>
    </source>
</evidence>
<evidence type="ECO:0000256" key="5">
    <source>
        <dbReference type="ARBA" id="ARBA00022801"/>
    </source>
</evidence>
<feature type="active site" description="Proton acceptor" evidence="10">
    <location>
        <position position="77"/>
    </location>
</feature>
<name>A0A9D1NK30_9BACT</name>
<dbReference type="GO" id="GO:0009117">
    <property type="term" value="P:nucleotide metabolic process"/>
    <property type="evidence" value="ECO:0007669"/>
    <property type="project" value="UniProtKB-KW"/>
</dbReference>
<dbReference type="GO" id="GO:0017111">
    <property type="term" value="F:ribonucleoside triphosphate phosphatase activity"/>
    <property type="evidence" value="ECO:0007669"/>
    <property type="project" value="InterPro"/>
</dbReference>
<evidence type="ECO:0000256" key="3">
    <source>
        <dbReference type="ARBA" id="ARBA00022723"/>
    </source>
</evidence>
<keyword evidence="6 10" id="KW-0460">Magnesium</keyword>
<keyword evidence="5 10" id="KW-0378">Hydrolase</keyword>
<dbReference type="Proteomes" id="UP000886812">
    <property type="component" value="Unassembled WGS sequence"/>
</dbReference>
<keyword evidence="4 10" id="KW-0547">Nucleotide-binding</keyword>
<reference evidence="12" key="1">
    <citation type="submission" date="2020-10" db="EMBL/GenBank/DDBJ databases">
        <authorList>
            <person name="Gilroy R."/>
        </authorList>
    </citation>
    <scope>NUCLEOTIDE SEQUENCE</scope>
    <source>
        <strain evidence="12">10669</strain>
    </source>
</reference>
<comment type="caution">
    <text evidence="10">Lacks conserved residue(s) required for the propagation of feature annotation.</text>
</comment>
<dbReference type="GO" id="GO:0000166">
    <property type="term" value="F:nucleotide binding"/>
    <property type="evidence" value="ECO:0007669"/>
    <property type="project" value="UniProtKB-KW"/>
</dbReference>
<dbReference type="Pfam" id="PF01725">
    <property type="entry name" value="Ham1p_like"/>
    <property type="match status" value="1"/>
</dbReference>
<dbReference type="Gene3D" id="3.90.950.10">
    <property type="match status" value="1"/>
</dbReference>
<gene>
    <name evidence="12" type="primary">rdgB</name>
    <name evidence="12" type="ORF">IAC75_01990</name>
</gene>
<dbReference type="EMBL" id="DVOG01000054">
    <property type="protein sequence ID" value="HIV03903.1"/>
    <property type="molecule type" value="Genomic_DNA"/>
</dbReference>
<comment type="catalytic activity">
    <reaction evidence="9 10">
        <text>XTP + H2O = XMP + diphosphate + H(+)</text>
        <dbReference type="Rhea" id="RHEA:28610"/>
        <dbReference type="ChEBI" id="CHEBI:15377"/>
        <dbReference type="ChEBI" id="CHEBI:15378"/>
        <dbReference type="ChEBI" id="CHEBI:33019"/>
        <dbReference type="ChEBI" id="CHEBI:57464"/>
        <dbReference type="ChEBI" id="CHEBI:61314"/>
        <dbReference type="EC" id="3.6.1.66"/>
    </reaction>
</comment>
<comment type="catalytic activity">
    <reaction evidence="8 10">
        <text>dITP + H2O = dIMP + diphosphate + H(+)</text>
        <dbReference type="Rhea" id="RHEA:28342"/>
        <dbReference type="ChEBI" id="CHEBI:15377"/>
        <dbReference type="ChEBI" id="CHEBI:15378"/>
        <dbReference type="ChEBI" id="CHEBI:33019"/>
        <dbReference type="ChEBI" id="CHEBI:61194"/>
        <dbReference type="ChEBI" id="CHEBI:61382"/>
        <dbReference type="EC" id="3.6.1.66"/>
    </reaction>
</comment>
<dbReference type="NCBIfam" id="TIGR00042">
    <property type="entry name" value="RdgB/HAM1 family non-canonical purine NTP pyrophosphatase"/>
    <property type="match status" value="1"/>
</dbReference>
<evidence type="ECO:0000256" key="11">
    <source>
        <dbReference type="RuleBase" id="RU003781"/>
    </source>
</evidence>
<evidence type="ECO:0000256" key="4">
    <source>
        <dbReference type="ARBA" id="ARBA00022741"/>
    </source>
</evidence>
<comment type="catalytic activity">
    <reaction evidence="10">
        <text>ITP + H2O = IMP + diphosphate + H(+)</text>
        <dbReference type="Rhea" id="RHEA:29399"/>
        <dbReference type="ChEBI" id="CHEBI:15377"/>
        <dbReference type="ChEBI" id="CHEBI:15378"/>
        <dbReference type="ChEBI" id="CHEBI:33019"/>
        <dbReference type="ChEBI" id="CHEBI:58053"/>
        <dbReference type="ChEBI" id="CHEBI:61402"/>
        <dbReference type="EC" id="3.6.1.66"/>
    </reaction>
</comment>
<feature type="binding site" evidence="10">
    <location>
        <position position="78"/>
    </location>
    <ligand>
        <name>substrate</name>
    </ligand>
</feature>
<dbReference type="HAMAP" id="MF_01405">
    <property type="entry name" value="Non_canon_purine_NTPase"/>
    <property type="match status" value="1"/>
</dbReference>
<feature type="binding site" evidence="10">
    <location>
        <begin position="188"/>
        <end position="189"/>
    </location>
    <ligand>
        <name>substrate</name>
    </ligand>
</feature>
<comment type="caution">
    <text evidence="12">The sequence shown here is derived from an EMBL/GenBank/DDBJ whole genome shotgun (WGS) entry which is preliminary data.</text>
</comment>
<evidence type="ECO:0000256" key="7">
    <source>
        <dbReference type="ARBA" id="ARBA00023080"/>
    </source>
</evidence>
<evidence type="ECO:0000256" key="1">
    <source>
        <dbReference type="ARBA" id="ARBA00008023"/>
    </source>
</evidence>
<dbReference type="FunFam" id="3.90.950.10:FF:000001">
    <property type="entry name" value="dITP/XTP pyrophosphatase"/>
    <property type="match status" value="1"/>
</dbReference>
<dbReference type="GO" id="GO:0036222">
    <property type="term" value="F:XTP diphosphatase activity"/>
    <property type="evidence" value="ECO:0007669"/>
    <property type="project" value="UniProtKB-UniRule"/>
</dbReference>
<protein>
    <recommendedName>
        <fullName evidence="10">dITP/XTP pyrophosphatase</fullName>
        <ecNumber evidence="10">3.6.1.66</ecNumber>
    </recommendedName>
    <alternativeName>
        <fullName evidence="10">Non-canonical purine NTP pyrophosphatase</fullName>
    </alternativeName>
    <alternativeName>
        <fullName evidence="10">Non-standard purine NTP pyrophosphatase</fullName>
    </alternativeName>
    <alternativeName>
        <fullName evidence="10">Nucleoside-triphosphate diphosphatase</fullName>
    </alternativeName>
    <alternativeName>
        <fullName evidence="10">Nucleoside-triphosphate pyrophosphatase</fullName>
        <shortName evidence="10">NTPase</shortName>
    </alternativeName>
</protein>
<dbReference type="InterPro" id="IPR002637">
    <property type="entry name" value="RdgB/HAM1"/>
</dbReference>
<dbReference type="InterPro" id="IPR020922">
    <property type="entry name" value="dITP/XTP_pyrophosphatase"/>
</dbReference>
<keyword evidence="3 10" id="KW-0479">Metal-binding</keyword>
<feature type="binding site" evidence="10">
    <location>
        <begin position="8"/>
        <end position="13"/>
    </location>
    <ligand>
        <name>substrate</name>
    </ligand>
</feature>
<keyword evidence="7 10" id="KW-0546">Nucleotide metabolism</keyword>
<feature type="binding site" evidence="10">
    <location>
        <begin position="160"/>
        <end position="163"/>
    </location>
    <ligand>
        <name>substrate</name>
    </ligand>
</feature>
<comment type="cofactor">
    <cofactor evidence="10">
        <name>Mg(2+)</name>
        <dbReference type="ChEBI" id="CHEBI:18420"/>
    </cofactor>
    <text evidence="10">Binds 1 Mg(2+) ion per subunit.</text>
</comment>
<feature type="binding site" evidence="10">
    <location>
        <position position="77"/>
    </location>
    <ligand>
        <name>Mg(2+)</name>
        <dbReference type="ChEBI" id="CHEBI:18420"/>
    </ligand>
</feature>
<dbReference type="PANTHER" id="PTHR11067:SF9">
    <property type="entry name" value="INOSINE TRIPHOSPHATE PYROPHOSPHATASE"/>
    <property type="match status" value="1"/>
</dbReference>
<organism evidence="12 13">
    <name type="scientific">Candidatus Spyradosoma merdigallinarum</name>
    <dbReference type="NCBI Taxonomy" id="2840950"/>
    <lineage>
        <taxon>Bacteria</taxon>
        <taxon>Pseudomonadati</taxon>
        <taxon>Verrucomicrobiota</taxon>
        <taxon>Opitutia</taxon>
        <taxon>Opitutia incertae sedis</taxon>
        <taxon>Candidatus Spyradosoma</taxon>
    </lineage>
</organism>
<dbReference type="GO" id="GO:0005829">
    <property type="term" value="C:cytosol"/>
    <property type="evidence" value="ECO:0007669"/>
    <property type="project" value="TreeGrafter"/>
</dbReference>
<evidence type="ECO:0000313" key="13">
    <source>
        <dbReference type="Proteomes" id="UP000886812"/>
    </source>
</evidence>
<dbReference type="GO" id="GO:0046872">
    <property type="term" value="F:metal ion binding"/>
    <property type="evidence" value="ECO:0007669"/>
    <property type="project" value="UniProtKB-KW"/>
</dbReference>
<dbReference type="InterPro" id="IPR029001">
    <property type="entry name" value="ITPase-like_fam"/>
</dbReference>
<evidence type="ECO:0000256" key="2">
    <source>
        <dbReference type="ARBA" id="ARBA00011738"/>
    </source>
</evidence>